<dbReference type="GeneID" id="63816109"/>
<keyword evidence="1" id="KW-0812">Transmembrane</keyword>
<organism evidence="2 3">
    <name type="scientific">Aspergillus ochraceoroseus IBT 24754</name>
    <dbReference type="NCBI Taxonomy" id="1392256"/>
    <lineage>
        <taxon>Eukaryota</taxon>
        <taxon>Fungi</taxon>
        <taxon>Dikarya</taxon>
        <taxon>Ascomycota</taxon>
        <taxon>Pezizomycotina</taxon>
        <taxon>Eurotiomycetes</taxon>
        <taxon>Eurotiomycetidae</taxon>
        <taxon>Eurotiales</taxon>
        <taxon>Aspergillaceae</taxon>
        <taxon>Aspergillus</taxon>
        <taxon>Aspergillus subgen. Nidulantes</taxon>
    </lineage>
</organism>
<dbReference type="EMBL" id="MSFN02000002">
    <property type="protein sequence ID" value="PTU22757.1"/>
    <property type="molecule type" value="Genomic_DNA"/>
</dbReference>
<feature type="non-terminal residue" evidence="2">
    <location>
        <position position="160"/>
    </location>
</feature>
<feature type="transmembrane region" description="Helical" evidence="1">
    <location>
        <begin position="70"/>
        <end position="93"/>
    </location>
</feature>
<protein>
    <submittedName>
        <fullName evidence="2">Uncharacterized protein</fullName>
    </submittedName>
</protein>
<sequence length="160" mass="18080">MASFLVAVFPVVYTPRFLCPRPLRFSSTILSSHLVPIPILYICFTALFAVLQAISAYTVAVLSIPPILDPVSLVFCYFGFLLPLLVLLCFCAFRRTTAPLCSVCCFVEFGFSCYSYLSLSPVKQGEKKNIKNIKHYKKFLSSLPVVHWFFGFVTAFFWST</sequence>
<dbReference type="Proteomes" id="UP000244073">
    <property type="component" value="Unassembled WGS sequence"/>
</dbReference>
<dbReference type="AlphaFoldDB" id="A0A2T5M2K1"/>
<feature type="transmembrane region" description="Helical" evidence="1">
    <location>
        <begin position="139"/>
        <end position="158"/>
    </location>
</feature>
<dbReference type="VEuPathDB" id="FungiDB:P175DRAFT_0521865"/>
<evidence type="ECO:0000313" key="3">
    <source>
        <dbReference type="Proteomes" id="UP000244073"/>
    </source>
</evidence>
<dbReference type="RefSeq" id="XP_040754149.1">
    <property type="nucleotide sequence ID" value="XM_040899227.1"/>
</dbReference>
<evidence type="ECO:0000313" key="2">
    <source>
        <dbReference type="EMBL" id="PTU22757.1"/>
    </source>
</evidence>
<reference evidence="2 3" key="1">
    <citation type="journal article" date="2018" name="Proc. Natl. Acad. Sci. U.S.A.">
        <title>Linking secondary metabolites to gene clusters through genome sequencing of six diverse Aspergillus species.</title>
        <authorList>
            <person name="Kaerboelling I."/>
            <person name="Vesth T.C."/>
            <person name="Frisvad J.C."/>
            <person name="Nybo J.L."/>
            <person name="Theobald S."/>
            <person name="Kuo A."/>
            <person name="Bowyer P."/>
            <person name="Matsuda Y."/>
            <person name="Mondo S."/>
            <person name="Lyhne E.K."/>
            <person name="Kogle M.E."/>
            <person name="Clum A."/>
            <person name="Lipzen A."/>
            <person name="Salamov A."/>
            <person name="Ngan C.Y."/>
            <person name="Daum C."/>
            <person name="Chiniquy J."/>
            <person name="Barry K."/>
            <person name="LaButti K."/>
            <person name="Haridas S."/>
            <person name="Simmons B.A."/>
            <person name="Magnuson J.K."/>
            <person name="Mortensen U.H."/>
            <person name="Larsen T.O."/>
            <person name="Grigoriev I.V."/>
            <person name="Baker S.E."/>
            <person name="Andersen M.R."/>
        </authorList>
    </citation>
    <scope>NUCLEOTIDE SEQUENCE [LARGE SCALE GENOMIC DNA]</scope>
    <source>
        <strain evidence="2 3">IBT 24754</strain>
    </source>
</reference>
<proteinExistence type="predicted"/>
<evidence type="ECO:0000256" key="1">
    <source>
        <dbReference type="SAM" id="Phobius"/>
    </source>
</evidence>
<keyword evidence="1" id="KW-0472">Membrane</keyword>
<accession>A0A2T5M2K1</accession>
<gene>
    <name evidence="2" type="ORF">P175DRAFT_0521865</name>
</gene>
<comment type="caution">
    <text evidence="2">The sequence shown here is derived from an EMBL/GenBank/DDBJ whole genome shotgun (WGS) entry which is preliminary data.</text>
</comment>
<name>A0A2T5M2K1_9EURO</name>
<keyword evidence="1" id="KW-1133">Transmembrane helix</keyword>
<feature type="transmembrane region" description="Helical" evidence="1">
    <location>
        <begin position="39"/>
        <end position="64"/>
    </location>
</feature>